<dbReference type="Proteomes" id="UP000265520">
    <property type="component" value="Unassembled WGS sequence"/>
</dbReference>
<protein>
    <submittedName>
        <fullName evidence="2">Uncharacterized protein</fullName>
    </submittedName>
</protein>
<sequence length="74" mass="7937">MLVARFCRASAQEHGAPAPGEIQKRCLNRTGRAPAQDTAPRRQLVKKAKNTDFGTHSSSSSLLFSINLSSSSPP</sequence>
<organism evidence="2 3">
    <name type="scientific">Trifolium medium</name>
    <dbReference type="NCBI Taxonomy" id="97028"/>
    <lineage>
        <taxon>Eukaryota</taxon>
        <taxon>Viridiplantae</taxon>
        <taxon>Streptophyta</taxon>
        <taxon>Embryophyta</taxon>
        <taxon>Tracheophyta</taxon>
        <taxon>Spermatophyta</taxon>
        <taxon>Magnoliopsida</taxon>
        <taxon>eudicotyledons</taxon>
        <taxon>Gunneridae</taxon>
        <taxon>Pentapetalae</taxon>
        <taxon>rosids</taxon>
        <taxon>fabids</taxon>
        <taxon>Fabales</taxon>
        <taxon>Fabaceae</taxon>
        <taxon>Papilionoideae</taxon>
        <taxon>50 kb inversion clade</taxon>
        <taxon>NPAAA clade</taxon>
        <taxon>Hologalegina</taxon>
        <taxon>IRL clade</taxon>
        <taxon>Trifolieae</taxon>
        <taxon>Trifolium</taxon>
    </lineage>
</organism>
<evidence type="ECO:0000256" key="1">
    <source>
        <dbReference type="SAM" id="MobiDB-lite"/>
    </source>
</evidence>
<accession>A0A392RTQ4</accession>
<dbReference type="AlphaFoldDB" id="A0A392RTQ4"/>
<dbReference type="EMBL" id="LXQA010268430">
    <property type="protein sequence ID" value="MCI39527.1"/>
    <property type="molecule type" value="Genomic_DNA"/>
</dbReference>
<keyword evidence="3" id="KW-1185">Reference proteome</keyword>
<proteinExistence type="predicted"/>
<feature type="region of interest" description="Disordered" evidence="1">
    <location>
        <begin position="31"/>
        <end position="59"/>
    </location>
</feature>
<evidence type="ECO:0000313" key="3">
    <source>
        <dbReference type="Proteomes" id="UP000265520"/>
    </source>
</evidence>
<comment type="caution">
    <text evidence="2">The sequence shown here is derived from an EMBL/GenBank/DDBJ whole genome shotgun (WGS) entry which is preliminary data.</text>
</comment>
<evidence type="ECO:0000313" key="2">
    <source>
        <dbReference type="EMBL" id="MCI39527.1"/>
    </source>
</evidence>
<reference evidence="2 3" key="1">
    <citation type="journal article" date="2018" name="Front. Plant Sci.">
        <title>Red Clover (Trifolium pratense) and Zigzag Clover (T. medium) - A Picture of Genomic Similarities and Differences.</title>
        <authorList>
            <person name="Dluhosova J."/>
            <person name="Istvanek J."/>
            <person name="Nedelnik J."/>
            <person name="Repkova J."/>
        </authorList>
    </citation>
    <scope>NUCLEOTIDE SEQUENCE [LARGE SCALE GENOMIC DNA]</scope>
    <source>
        <strain evidence="3">cv. 10/8</strain>
        <tissue evidence="2">Leaf</tissue>
    </source>
</reference>
<name>A0A392RTQ4_9FABA</name>